<accession>A0ABS5Y1Y9</accession>
<keyword evidence="4" id="KW-1185">Reference proteome</keyword>
<dbReference type="PANTHER" id="PTHR30005">
    <property type="entry name" value="EXOPOLYPHOSPHATASE"/>
    <property type="match status" value="1"/>
</dbReference>
<dbReference type="Proteomes" id="UP001196661">
    <property type="component" value="Unassembled WGS sequence"/>
</dbReference>
<protein>
    <recommendedName>
        <fullName evidence="2">Ppx/GppA phosphatase N-terminal domain-containing protein</fullName>
    </recommendedName>
</protein>
<dbReference type="RefSeq" id="WP_215617501.1">
    <property type="nucleotide sequence ID" value="NZ_JADOER010000004.1"/>
</dbReference>
<dbReference type="Gene3D" id="3.30.420.40">
    <property type="match status" value="1"/>
</dbReference>
<organism evidence="3 4">
    <name type="scientific">Leptothoe kymatousa TAU-MAC 1615</name>
    <dbReference type="NCBI Taxonomy" id="2364775"/>
    <lineage>
        <taxon>Bacteria</taxon>
        <taxon>Bacillati</taxon>
        <taxon>Cyanobacteriota</taxon>
        <taxon>Cyanophyceae</taxon>
        <taxon>Nodosilineales</taxon>
        <taxon>Cymatolegaceae</taxon>
        <taxon>Leptothoe</taxon>
        <taxon>Leptothoe kymatousa</taxon>
    </lineage>
</organism>
<comment type="similarity">
    <text evidence="1">Belongs to the GppA/Ppx family.</text>
</comment>
<sequence length="311" mass="33879">MATSPSHVVAIDIGTNSILLLIATPAPAMEQGMPSALIPVIDRAQTVRLGENLIATGCLADAAMARTLAGLTDYVALARTFSPTKMICFGTAALRRAQNSDYFCGQIKHRLNLDVRILSPAEEAHYTFKGALSSLSSIHHQTPYLVIDIGGGSTEIVYGRGDKIEYQTSVPLGAVVVQERYQLSQQISTDQFEYLRSQIGGLFQQLPTIKPETTVLLTGGTATTLAALSQKLQRYDIDAIDGYPLTRPAITTLYQQLNQRSLQQRENLPGMEPGRADIILPALLILLTLLEHFDSDRIQVSVRGARYGLLL</sequence>
<comment type="caution">
    <text evidence="3">The sequence shown here is derived from an EMBL/GenBank/DDBJ whole genome shotgun (WGS) entry which is preliminary data.</text>
</comment>
<name>A0ABS5Y1Y9_9CYAN</name>
<proteinExistence type="inferred from homology"/>
<evidence type="ECO:0000313" key="3">
    <source>
        <dbReference type="EMBL" id="MBT9311626.1"/>
    </source>
</evidence>
<dbReference type="InterPro" id="IPR043129">
    <property type="entry name" value="ATPase_NBD"/>
</dbReference>
<evidence type="ECO:0000259" key="2">
    <source>
        <dbReference type="Pfam" id="PF02541"/>
    </source>
</evidence>
<dbReference type="PANTHER" id="PTHR30005:SF0">
    <property type="entry name" value="RETROGRADE REGULATION PROTEIN 2"/>
    <property type="match status" value="1"/>
</dbReference>
<feature type="domain" description="Ppx/GppA phosphatase N-terminal" evidence="2">
    <location>
        <begin position="38"/>
        <end position="310"/>
    </location>
</feature>
<evidence type="ECO:0000313" key="4">
    <source>
        <dbReference type="Proteomes" id="UP001196661"/>
    </source>
</evidence>
<reference evidence="3 4" key="1">
    <citation type="journal article" date="2021" name="Mar. Drugs">
        <title>Genome Reduction and Secondary Metabolism of the Marine Sponge-Associated Cyanobacterium Leptothoe.</title>
        <authorList>
            <person name="Konstantinou D."/>
            <person name="Popin R.V."/>
            <person name="Fewer D.P."/>
            <person name="Sivonen K."/>
            <person name="Gkelis S."/>
        </authorList>
    </citation>
    <scope>NUCLEOTIDE SEQUENCE [LARGE SCALE GENOMIC DNA]</scope>
    <source>
        <strain evidence="3 4">TAU-MAC 1615</strain>
    </source>
</reference>
<dbReference type="InterPro" id="IPR050273">
    <property type="entry name" value="GppA/Ppx_hydrolase"/>
</dbReference>
<dbReference type="CDD" id="cd24054">
    <property type="entry name" value="ASKHA_NBD_AaPPX-GppA_MtPPX2-like"/>
    <property type="match status" value="1"/>
</dbReference>
<dbReference type="SUPFAM" id="SSF53067">
    <property type="entry name" value="Actin-like ATPase domain"/>
    <property type="match status" value="2"/>
</dbReference>
<dbReference type="EMBL" id="JADOER010000004">
    <property type="protein sequence ID" value="MBT9311626.1"/>
    <property type="molecule type" value="Genomic_DNA"/>
</dbReference>
<dbReference type="Gene3D" id="3.30.420.150">
    <property type="entry name" value="Exopolyphosphatase. Domain 2"/>
    <property type="match status" value="1"/>
</dbReference>
<evidence type="ECO:0000256" key="1">
    <source>
        <dbReference type="ARBA" id="ARBA00007125"/>
    </source>
</evidence>
<dbReference type="Pfam" id="PF02541">
    <property type="entry name" value="Ppx-GppA"/>
    <property type="match status" value="1"/>
</dbReference>
<dbReference type="InterPro" id="IPR003695">
    <property type="entry name" value="Ppx_GppA_N"/>
</dbReference>
<gene>
    <name evidence="3" type="ORF">IXB28_05375</name>
</gene>